<proteinExistence type="predicted"/>
<comment type="caution">
    <text evidence="2">The sequence shown here is derived from an EMBL/GenBank/DDBJ whole genome shotgun (WGS) entry which is preliminary data.</text>
</comment>
<dbReference type="Gene3D" id="3.30.1150.10">
    <property type="match status" value="1"/>
</dbReference>
<dbReference type="SUPFAM" id="SSF74653">
    <property type="entry name" value="TolA/TonB C-terminal domain"/>
    <property type="match status" value="1"/>
</dbReference>
<reference evidence="2 4" key="2">
    <citation type="submission" date="2019-09" db="EMBL/GenBank/DDBJ databases">
        <title>A bacterium isolated from glacier soil.</title>
        <authorList>
            <person name="Liu Q."/>
        </authorList>
    </citation>
    <scope>NUCLEOTIDE SEQUENCE [LARGE SCALE GENOMIC DNA]</scope>
    <source>
        <strain evidence="2 4">MDT1-10-3</strain>
    </source>
</reference>
<dbReference type="SUPFAM" id="SSF48452">
    <property type="entry name" value="TPR-like"/>
    <property type="match status" value="1"/>
</dbReference>
<evidence type="ECO:0000313" key="3">
    <source>
        <dbReference type="EMBL" id="MFA1771619.1"/>
    </source>
</evidence>
<dbReference type="RefSeq" id="WP_149099921.1">
    <property type="nucleotide sequence ID" value="NZ_BMMG01000006.1"/>
</dbReference>
<name>A0A5M8QBN3_9BACT</name>
<evidence type="ECO:0008006" key="6">
    <source>
        <dbReference type="Google" id="ProtNLM"/>
    </source>
</evidence>
<protein>
    <recommendedName>
        <fullName evidence="6">TonB C-terminal domain-containing protein</fullName>
    </recommendedName>
</protein>
<dbReference type="Gene3D" id="1.25.40.10">
    <property type="entry name" value="Tetratricopeptide repeat domain"/>
    <property type="match status" value="1"/>
</dbReference>
<dbReference type="AlphaFoldDB" id="A0A5M8QBN3"/>
<accession>A0A5M8QBN3</accession>
<evidence type="ECO:0000313" key="2">
    <source>
        <dbReference type="EMBL" id="KAA6431902.1"/>
    </source>
</evidence>
<dbReference type="Proteomes" id="UP001570846">
    <property type="component" value="Unassembled WGS sequence"/>
</dbReference>
<dbReference type="OrthoDB" id="712930at2"/>
<reference evidence="2 4" key="1">
    <citation type="submission" date="2019-07" db="EMBL/GenBank/DDBJ databases">
        <authorList>
            <person name="Qu J.-H."/>
        </authorList>
    </citation>
    <scope>NUCLEOTIDE SEQUENCE [LARGE SCALE GENOMIC DNA]</scope>
    <source>
        <strain evidence="2 4">MDT1-10-3</strain>
    </source>
</reference>
<dbReference type="InterPro" id="IPR011990">
    <property type="entry name" value="TPR-like_helical_dom_sf"/>
</dbReference>
<keyword evidence="5" id="KW-1185">Reference proteome</keyword>
<dbReference type="Proteomes" id="UP000323866">
    <property type="component" value="Unassembled WGS sequence"/>
</dbReference>
<evidence type="ECO:0000256" key="1">
    <source>
        <dbReference type="SAM" id="SignalP"/>
    </source>
</evidence>
<reference evidence="3 5" key="3">
    <citation type="submission" date="2024-08" db="EMBL/GenBank/DDBJ databases">
        <authorList>
            <person name="Wei W."/>
        </authorList>
    </citation>
    <scope>NUCLEOTIDE SEQUENCE [LARGE SCALE GENOMIC DNA]</scope>
    <source>
        <strain evidence="3 5">XU2</strain>
    </source>
</reference>
<gene>
    <name evidence="3" type="ORF">ACD591_09975</name>
    <name evidence="2" type="ORF">FOE74_17495</name>
</gene>
<evidence type="ECO:0000313" key="5">
    <source>
        <dbReference type="Proteomes" id="UP001570846"/>
    </source>
</evidence>
<feature type="chain" id="PRO_5024273337" description="TonB C-terminal domain-containing protein" evidence="1">
    <location>
        <begin position="19"/>
        <end position="339"/>
    </location>
</feature>
<sequence length="339" mass="37692">MRQLITIALWLCCGCVFAQDGPKALLGSWVKAKVEYRDGTALPDEDGVKHSYLRYSFEKTSRLFVALAYEDKGMAMAYSMGKGILEVKSPQGFTMNRFLVERQTEGEMVLLQAANGGFSDDGCVRYYFTAEPSYQAGIPLRAEDVLAVTAGDTLFAASPKVYAKYSGPVSFHDFLTANIPSYNTVQSSDNTFLASFIVRKTGEVDSLQILESLNPVFDAQFTKAFHKAKGKWIPATLGGRNVDVRMLERFRFVSSRNFLPLYDYSSKARSAIQAKEYLKALYYLDMGLKKVPTDADLLYQRAVVRLRLGNRAAACEDLHQIKALGKQTADALISQSCTN</sequence>
<feature type="signal peptide" evidence="1">
    <location>
        <begin position="1"/>
        <end position="18"/>
    </location>
</feature>
<dbReference type="EMBL" id="JBGOGF010000005">
    <property type="protein sequence ID" value="MFA1771619.1"/>
    <property type="molecule type" value="Genomic_DNA"/>
</dbReference>
<dbReference type="EMBL" id="VKKZ01000023">
    <property type="protein sequence ID" value="KAA6431902.1"/>
    <property type="molecule type" value="Genomic_DNA"/>
</dbReference>
<evidence type="ECO:0000313" key="4">
    <source>
        <dbReference type="Proteomes" id="UP000323866"/>
    </source>
</evidence>
<organism evidence="2 4">
    <name type="scientific">Rufibacter glacialis</name>
    <dbReference type="NCBI Taxonomy" id="1259555"/>
    <lineage>
        <taxon>Bacteria</taxon>
        <taxon>Pseudomonadati</taxon>
        <taxon>Bacteroidota</taxon>
        <taxon>Cytophagia</taxon>
        <taxon>Cytophagales</taxon>
        <taxon>Hymenobacteraceae</taxon>
        <taxon>Rufibacter</taxon>
    </lineage>
</organism>
<keyword evidence="1" id="KW-0732">Signal</keyword>